<organism evidence="13 14">
    <name type="scientific">Neocallimastix californiae</name>
    <dbReference type="NCBI Taxonomy" id="1754190"/>
    <lineage>
        <taxon>Eukaryota</taxon>
        <taxon>Fungi</taxon>
        <taxon>Fungi incertae sedis</taxon>
        <taxon>Chytridiomycota</taxon>
        <taxon>Chytridiomycota incertae sedis</taxon>
        <taxon>Neocallimastigomycetes</taxon>
        <taxon>Neocallimastigales</taxon>
        <taxon>Neocallimastigaceae</taxon>
        <taxon>Neocallimastix</taxon>
    </lineage>
</organism>
<feature type="transmembrane region" description="Helical" evidence="11">
    <location>
        <begin position="181"/>
        <end position="201"/>
    </location>
</feature>
<keyword evidence="7 11" id="KW-1133">Transmembrane helix</keyword>
<comment type="caution">
    <text evidence="13">The sequence shown here is derived from an EMBL/GenBank/DDBJ whole genome shotgun (WGS) entry which is preliminary data.</text>
</comment>
<evidence type="ECO:0000313" key="13">
    <source>
        <dbReference type="EMBL" id="ORY73565.1"/>
    </source>
</evidence>
<dbReference type="GO" id="GO:0008076">
    <property type="term" value="C:voltage-gated potassium channel complex"/>
    <property type="evidence" value="ECO:0007669"/>
    <property type="project" value="InterPro"/>
</dbReference>
<keyword evidence="10 13" id="KW-0407">Ion channel</keyword>
<dbReference type="SUPFAM" id="SSF81324">
    <property type="entry name" value="Voltage-gated potassium channels"/>
    <property type="match status" value="1"/>
</dbReference>
<dbReference type="GO" id="GO:0005249">
    <property type="term" value="F:voltage-gated potassium channel activity"/>
    <property type="evidence" value="ECO:0007669"/>
    <property type="project" value="InterPro"/>
</dbReference>
<gene>
    <name evidence="13" type="ORF">LY90DRAFT_666648</name>
</gene>
<keyword evidence="2" id="KW-0813">Transport</keyword>
<dbReference type="AlphaFoldDB" id="A0A1Y2ERU8"/>
<dbReference type="PRINTS" id="PR01333">
    <property type="entry name" value="2POREKCHANEL"/>
</dbReference>
<evidence type="ECO:0000259" key="12">
    <source>
        <dbReference type="Pfam" id="PF00520"/>
    </source>
</evidence>
<keyword evidence="9 11" id="KW-0472">Membrane</keyword>
<protein>
    <submittedName>
        <fullName evidence="13">Voltage-gated potassium channel</fullName>
    </submittedName>
</protein>
<evidence type="ECO:0000313" key="14">
    <source>
        <dbReference type="Proteomes" id="UP000193920"/>
    </source>
</evidence>
<dbReference type="InterPro" id="IPR005821">
    <property type="entry name" value="Ion_trans_dom"/>
</dbReference>
<keyword evidence="14" id="KW-1185">Reference proteome</keyword>
<dbReference type="InterPro" id="IPR028325">
    <property type="entry name" value="VG_K_chnl"/>
</dbReference>
<evidence type="ECO:0000256" key="11">
    <source>
        <dbReference type="SAM" id="Phobius"/>
    </source>
</evidence>
<reference evidence="13 14" key="1">
    <citation type="submission" date="2016-08" db="EMBL/GenBank/DDBJ databases">
        <title>A Parts List for Fungal Cellulosomes Revealed by Comparative Genomics.</title>
        <authorList>
            <consortium name="DOE Joint Genome Institute"/>
            <person name="Haitjema C.H."/>
            <person name="Gilmore S.P."/>
            <person name="Henske J.K."/>
            <person name="Solomon K.V."/>
            <person name="De Groot R."/>
            <person name="Kuo A."/>
            <person name="Mondo S.J."/>
            <person name="Salamov A.A."/>
            <person name="Labutti K."/>
            <person name="Zhao Z."/>
            <person name="Chiniquy J."/>
            <person name="Barry K."/>
            <person name="Brewer H.M."/>
            <person name="Purvine S.O."/>
            <person name="Wright A.T."/>
            <person name="Boxma B."/>
            <person name="Van Alen T."/>
            <person name="Hackstein J.H."/>
            <person name="Baker S.E."/>
            <person name="Grigoriev I.V."/>
            <person name="O'Malley M.A."/>
        </authorList>
    </citation>
    <scope>NUCLEOTIDE SEQUENCE [LARGE SCALE GENOMIC DNA]</scope>
    <source>
        <strain evidence="13 14">G1</strain>
    </source>
</reference>
<dbReference type="PANTHER" id="PTHR11537">
    <property type="entry name" value="VOLTAGE-GATED POTASSIUM CHANNEL"/>
    <property type="match status" value="1"/>
</dbReference>
<sequence length="302" mass="34100">MNDNNNNNNNIVININDTNDTIKDNYKIKRKTNKRKRIFEIIEISQGGDILSILYDIFMIVVIILSIIPLAFKEDYSLFIYIDSISTIIFIIDYILREITADYKLKDKTTIAFLKYPFTPWALIDLFSILPSLTLFIEDLKSVRVFIMIRTVKIVRVFKAFRYSGSVSIISKVIKTSKRPLSAVGGLAIGYILASAIIIFNVEEESFDTIFDAIYWATVSLTTVGYGDIYPVTTEGRIIAMISSICGIALVALPAGIITAGYNDSLIEIDEKEKLEKSKILFSNEIINSNNLTHETTNSINK</sequence>
<keyword evidence="6" id="KW-0630">Potassium</keyword>
<dbReference type="Gene3D" id="1.10.287.70">
    <property type="match status" value="1"/>
</dbReference>
<keyword evidence="4 11" id="KW-0812">Transmembrane</keyword>
<evidence type="ECO:0000256" key="5">
    <source>
        <dbReference type="ARBA" id="ARBA00022826"/>
    </source>
</evidence>
<keyword evidence="8" id="KW-0406">Ion transport</keyword>
<name>A0A1Y2ERU8_9FUNG</name>
<evidence type="ECO:0000256" key="1">
    <source>
        <dbReference type="ARBA" id="ARBA00004141"/>
    </source>
</evidence>
<feature type="transmembrane region" description="Helical" evidence="11">
    <location>
        <begin position="238"/>
        <end position="262"/>
    </location>
</feature>
<evidence type="ECO:0000256" key="4">
    <source>
        <dbReference type="ARBA" id="ARBA00022692"/>
    </source>
</evidence>
<dbReference type="InterPro" id="IPR003280">
    <property type="entry name" value="2pore_dom_K_chnl"/>
</dbReference>
<keyword evidence="5" id="KW-0631">Potassium channel</keyword>
<evidence type="ECO:0000256" key="10">
    <source>
        <dbReference type="ARBA" id="ARBA00023303"/>
    </source>
</evidence>
<dbReference type="OrthoDB" id="415460at2759"/>
<dbReference type="GO" id="GO:0001508">
    <property type="term" value="P:action potential"/>
    <property type="evidence" value="ECO:0007669"/>
    <property type="project" value="TreeGrafter"/>
</dbReference>
<evidence type="ECO:0000256" key="3">
    <source>
        <dbReference type="ARBA" id="ARBA00022538"/>
    </source>
</evidence>
<dbReference type="Pfam" id="PF00520">
    <property type="entry name" value="Ion_trans"/>
    <property type="match status" value="1"/>
</dbReference>
<dbReference type="STRING" id="1754190.A0A1Y2ERU8"/>
<feature type="domain" description="Ion transport" evidence="12">
    <location>
        <begin position="54"/>
        <end position="263"/>
    </location>
</feature>
<comment type="subcellular location">
    <subcellularLocation>
        <location evidence="1">Membrane</location>
        <topology evidence="1">Multi-pass membrane protein</topology>
    </subcellularLocation>
</comment>
<feature type="transmembrane region" description="Helical" evidence="11">
    <location>
        <begin position="78"/>
        <end position="96"/>
    </location>
</feature>
<proteinExistence type="predicted"/>
<dbReference type="EMBL" id="MCOG01000033">
    <property type="protein sequence ID" value="ORY73565.1"/>
    <property type="molecule type" value="Genomic_DNA"/>
</dbReference>
<evidence type="ECO:0000256" key="8">
    <source>
        <dbReference type="ARBA" id="ARBA00023065"/>
    </source>
</evidence>
<dbReference type="PANTHER" id="PTHR11537:SF254">
    <property type="entry name" value="POTASSIUM VOLTAGE-GATED CHANNEL PROTEIN SHAB"/>
    <property type="match status" value="1"/>
</dbReference>
<feature type="transmembrane region" description="Helical" evidence="11">
    <location>
        <begin position="53"/>
        <end position="72"/>
    </location>
</feature>
<dbReference type="Proteomes" id="UP000193920">
    <property type="component" value="Unassembled WGS sequence"/>
</dbReference>
<evidence type="ECO:0000256" key="2">
    <source>
        <dbReference type="ARBA" id="ARBA00022448"/>
    </source>
</evidence>
<evidence type="ECO:0000256" key="6">
    <source>
        <dbReference type="ARBA" id="ARBA00022958"/>
    </source>
</evidence>
<keyword evidence="3" id="KW-0633">Potassium transport</keyword>
<dbReference type="PRINTS" id="PR00169">
    <property type="entry name" value="KCHANNEL"/>
</dbReference>
<evidence type="ECO:0000256" key="7">
    <source>
        <dbReference type="ARBA" id="ARBA00022989"/>
    </source>
</evidence>
<feature type="transmembrane region" description="Helical" evidence="11">
    <location>
        <begin position="213"/>
        <end position="231"/>
    </location>
</feature>
<evidence type="ECO:0000256" key="9">
    <source>
        <dbReference type="ARBA" id="ARBA00023136"/>
    </source>
</evidence>
<accession>A0A1Y2ERU8</accession>